<evidence type="ECO:0000313" key="1">
    <source>
        <dbReference type="EMBL" id="MCD9644971.1"/>
    </source>
</evidence>
<sequence length="76" mass="8214">MEVSQEKNVNFVFLGKNAEDFDEKIGFERVFCEEFGDSVADHGVDSVDAASPHTPECATNAVPRAPGCANIVARRA</sequence>
<protein>
    <submittedName>
        <fullName evidence="1">Uncharacterized protein</fullName>
    </submittedName>
</protein>
<comment type="caution">
    <text evidence="1">The sequence shown here is derived from an EMBL/GenBank/DDBJ whole genome shotgun (WGS) entry which is preliminary data.</text>
</comment>
<name>A0ABS8VF57_DATST</name>
<evidence type="ECO:0000313" key="2">
    <source>
        <dbReference type="Proteomes" id="UP000823775"/>
    </source>
</evidence>
<keyword evidence="2" id="KW-1185">Reference proteome</keyword>
<organism evidence="1 2">
    <name type="scientific">Datura stramonium</name>
    <name type="common">Jimsonweed</name>
    <name type="synonym">Common thornapple</name>
    <dbReference type="NCBI Taxonomy" id="4076"/>
    <lineage>
        <taxon>Eukaryota</taxon>
        <taxon>Viridiplantae</taxon>
        <taxon>Streptophyta</taxon>
        <taxon>Embryophyta</taxon>
        <taxon>Tracheophyta</taxon>
        <taxon>Spermatophyta</taxon>
        <taxon>Magnoliopsida</taxon>
        <taxon>eudicotyledons</taxon>
        <taxon>Gunneridae</taxon>
        <taxon>Pentapetalae</taxon>
        <taxon>asterids</taxon>
        <taxon>lamiids</taxon>
        <taxon>Solanales</taxon>
        <taxon>Solanaceae</taxon>
        <taxon>Solanoideae</taxon>
        <taxon>Datureae</taxon>
        <taxon>Datura</taxon>
    </lineage>
</organism>
<accession>A0ABS8VF57</accession>
<dbReference type="Proteomes" id="UP000823775">
    <property type="component" value="Unassembled WGS sequence"/>
</dbReference>
<gene>
    <name evidence="1" type="ORF">HAX54_033599</name>
</gene>
<reference evidence="1 2" key="1">
    <citation type="journal article" date="2021" name="BMC Genomics">
        <title>Datura genome reveals duplications of psychoactive alkaloid biosynthetic genes and high mutation rate following tissue culture.</title>
        <authorList>
            <person name="Rajewski A."/>
            <person name="Carter-House D."/>
            <person name="Stajich J."/>
            <person name="Litt A."/>
        </authorList>
    </citation>
    <scope>NUCLEOTIDE SEQUENCE [LARGE SCALE GENOMIC DNA]</scope>
    <source>
        <strain evidence="1">AR-01</strain>
    </source>
</reference>
<proteinExistence type="predicted"/>
<dbReference type="EMBL" id="JACEIK010004303">
    <property type="protein sequence ID" value="MCD9644971.1"/>
    <property type="molecule type" value="Genomic_DNA"/>
</dbReference>
<feature type="non-terminal residue" evidence="1">
    <location>
        <position position="76"/>
    </location>
</feature>